<evidence type="ECO:0000313" key="6">
    <source>
        <dbReference type="EMBL" id="GIJ61098.1"/>
    </source>
</evidence>
<keyword evidence="7" id="KW-1185">Reference proteome</keyword>
<dbReference type="CDD" id="cd03137">
    <property type="entry name" value="GATase1_AraC_1"/>
    <property type="match status" value="1"/>
</dbReference>
<dbReference type="SMART" id="SM00342">
    <property type="entry name" value="HTH_ARAC"/>
    <property type="match status" value="1"/>
</dbReference>
<dbReference type="Gene3D" id="3.40.50.880">
    <property type="match status" value="1"/>
</dbReference>
<dbReference type="Pfam" id="PF01965">
    <property type="entry name" value="DJ-1_PfpI"/>
    <property type="match status" value="1"/>
</dbReference>
<reference evidence="6" key="1">
    <citation type="submission" date="2021-01" db="EMBL/GenBank/DDBJ databases">
        <title>Whole genome shotgun sequence of Virgisporangium aurantiacum NBRC 16421.</title>
        <authorList>
            <person name="Komaki H."/>
            <person name="Tamura T."/>
        </authorList>
    </citation>
    <scope>NUCLEOTIDE SEQUENCE</scope>
    <source>
        <strain evidence="6">NBRC 16421</strain>
    </source>
</reference>
<dbReference type="InterPro" id="IPR029062">
    <property type="entry name" value="Class_I_gatase-like"/>
</dbReference>
<dbReference type="InterPro" id="IPR018062">
    <property type="entry name" value="HTH_AraC-typ_CS"/>
</dbReference>
<dbReference type="InterPro" id="IPR052158">
    <property type="entry name" value="INH-QAR"/>
</dbReference>
<feature type="domain" description="HTH araC/xylS-type" evidence="5">
    <location>
        <begin position="212"/>
        <end position="310"/>
    </location>
</feature>
<dbReference type="InterPro" id="IPR009057">
    <property type="entry name" value="Homeodomain-like_sf"/>
</dbReference>
<proteinExistence type="predicted"/>
<accession>A0A8J3ZE27</accession>
<evidence type="ECO:0000256" key="1">
    <source>
        <dbReference type="ARBA" id="ARBA00023015"/>
    </source>
</evidence>
<evidence type="ECO:0000259" key="5">
    <source>
        <dbReference type="PROSITE" id="PS01124"/>
    </source>
</evidence>
<keyword evidence="1" id="KW-0805">Transcription regulation</keyword>
<dbReference type="Proteomes" id="UP000612585">
    <property type="component" value="Unassembled WGS sequence"/>
</dbReference>
<evidence type="ECO:0000256" key="2">
    <source>
        <dbReference type="ARBA" id="ARBA00023125"/>
    </source>
</evidence>
<evidence type="ECO:0000256" key="3">
    <source>
        <dbReference type="ARBA" id="ARBA00023163"/>
    </source>
</evidence>
<dbReference type="SUPFAM" id="SSF52317">
    <property type="entry name" value="Class I glutamine amidotransferase-like"/>
    <property type="match status" value="1"/>
</dbReference>
<feature type="compositionally biased region" description="Low complexity" evidence="4">
    <location>
        <begin position="332"/>
        <end position="343"/>
    </location>
</feature>
<name>A0A8J3ZE27_9ACTN</name>
<dbReference type="GO" id="GO:0043565">
    <property type="term" value="F:sequence-specific DNA binding"/>
    <property type="evidence" value="ECO:0007669"/>
    <property type="project" value="InterPro"/>
</dbReference>
<gene>
    <name evidence="6" type="ORF">Vau01_086140</name>
</gene>
<dbReference type="PROSITE" id="PS01124">
    <property type="entry name" value="HTH_ARAC_FAMILY_2"/>
    <property type="match status" value="1"/>
</dbReference>
<comment type="caution">
    <text evidence="6">The sequence shown here is derived from an EMBL/GenBank/DDBJ whole genome shotgun (WGS) entry which is preliminary data.</text>
</comment>
<dbReference type="PANTHER" id="PTHR43130:SF3">
    <property type="entry name" value="HTH-TYPE TRANSCRIPTIONAL REGULATOR RV1931C"/>
    <property type="match status" value="1"/>
</dbReference>
<dbReference type="AlphaFoldDB" id="A0A8J3ZE27"/>
<dbReference type="GO" id="GO:0003700">
    <property type="term" value="F:DNA-binding transcription factor activity"/>
    <property type="evidence" value="ECO:0007669"/>
    <property type="project" value="InterPro"/>
</dbReference>
<protein>
    <submittedName>
        <fullName evidence="6">AraC family transcriptional regulator</fullName>
    </submittedName>
</protein>
<dbReference type="Pfam" id="PF12833">
    <property type="entry name" value="HTH_18"/>
    <property type="match status" value="1"/>
</dbReference>
<dbReference type="EMBL" id="BOPG01000063">
    <property type="protein sequence ID" value="GIJ61098.1"/>
    <property type="molecule type" value="Genomic_DNA"/>
</dbReference>
<feature type="region of interest" description="Disordered" evidence="4">
    <location>
        <begin position="311"/>
        <end position="343"/>
    </location>
</feature>
<keyword evidence="2" id="KW-0238">DNA-binding</keyword>
<dbReference type="InterPro" id="IPR002818">
    <property type="entry name" value="DJ-1/PfpI"/>
</dbReference>
<evidence type="ECO:0000256" key="4">
    <source>
        <dbReference type="SAM" id="MobiDB-lite"/>
    </source>
</evidence>
<evidence type="ECO:0000313" key="7">
    <source>
        <dbReference type="Proteomes" id="UP000612585"/>
    </source>
</evidence>
<dbReference type="Gene3D" id="1.10.10.60">
    <property type="entry name" value="Homeodomain-like"/>
    <property type="match status" value="1"/>
</dbReference>
<sequence length="343" mass="36383">MIHRVVALVGPTQEMYPVTCASAVFGDHGPDIPQHYDFRLCTERPGPVRTTMGVDIVVPDGLAALDDADTVLIAGWCPGPDLSAELAGAVLAAHARGARIVGICSGIYVPAALGLLDGRRAAVHWEGVDDLARRYPRVNADGAVLYIDHGDVATAGASATVVDLCLNQVRREHGAAVAMRIGRQLSTAPHREGCQRQGPAPATLGPVPDSLAPLLDWVVANLDKPLTLQDLATRSGMSARTLNRHFLEQLGISPGRWLLDRRIAWTCALLEATDLPVETIATRVGLSSAVNLRRRFRNALDTTPAAYRRTFRWAPPPTSPAGAPHGQAGVLSPASSSAVSARL</sequence>
<dbReference type="RefSeq" id="WP_204005837.1">
    <property type="nucleotide sequence ID" value="NZ_BOPG01000063.1"/>
</dbReference>
<dbReference type="PANTHER" id="PTHR43130">
    <property type="entry name" value="ARAC-FAMILY TRANSCRIPTIONAL REGULATOR"/>
    <property type="match status" value="1"/>
</dbReference>
<keyword evidence="3" id="KW-0804">Transcription</keyword>
<organism evidence="6 7">
    <name type="scientific">Virgisporangium aurantiacum</name>
    <dbReference type="NCBI Taxonomy" id="175570"/>
    <lineage>
        <taxon>Bacteria</taxon>
        <taxon>Bacillati</taxon>
        <taxon>Actinomycetota</taxon>
        <taxon>Actinomycetes</taxon>
        <taxon>Micromonosporales</taxon>
        <taxon>Micromonosporaceae</taxon>
        <taxon>Virgisporangium</taxon>
    </lineage>
</organism>
<dbReference type="InterPro" id="IPR018060">
    <property type="entry name" value="HTH_AraC"/>
</dbReference>
<dbReference type="PROSITE" id="PS00041">
    <property type="entry name" value="HTH_ARAC_FAMILY_1"/>
    <property type="match status" value="1"/>
</dbReference>
<dbReference type="SUPFAM" id="SSF46689">
    <property type="entry name" value="Homeodomain-like"/>
    <property type="match status" value="2"/>
</dbReference>